<evidence type="ECO:0000313" key="2">
    <source>
        <dbReference type="Proteomes" id="UP000323258"/>
    </source>
</evidence>
<organism evidence="1 2">
    <name type="scientific">Neoaquamicrobium microcysteis</name>
    <dbReference type="NCBI Taxonomy" id="2682781"/>
    <lineage>
        <taxon>Bacteria</taxon>
        <taxon>Pseudomonadati</taxon>
        <taxon>Pseudomonadota</taxon>
        <taxon>Alphaproteobacteria</taxon>
        <taxon>Hyphomicrobiales</taxon>
        <taxon>Phyllobacteriaceae</taxon>
        <taxon>Neoaquamicrobium</taxon>
    </lineage>
</organism>
<dbReference type="OrthoDB" id="5457369at2"/>
<dbReference type="SUPFAM" id="SSF52091">
    <property type="entry name" value="SpoIIaa-like"/>
    <property type="match status" value="1"/>
</dbReference>
<evidence type="ECO:0000313" key="1">
    <source>
        <dbReference type="EMBL" id="TYR32881.1"/>
    </source>
</evidence>
<sequence length="135" mass="14811">MRPLERVPAVRRIETDRADAFAVEITGEFTSADAENLCGLLEGAYALNPHIDLLVRLVDLTSVDIADLSPETAAYMRTHVAQNVGKCAVIDDGGWASRVTALFEPGSGAEARHFSAEDEQQAWEWIGAREIEERV</sequence>
<name>A0A5D4GVI4_9HYPH</name>
<reference evidence="1 2" key="2">
    <citation type="submission" date="2019-09" db="EMBL/GenBank/DDBJ databases">
        <title>Mesorhizobium sp. MaA-C15 isolated from Microcystis aeruginosa.</title>
        <authorList>
            <person name="Jeong S.E."/>
            <person name="Jin H.M."/>
            <person name="Jeon C.O."/>
        </authorList>
    </citation>
    <scope>NUCLEOTIDE SEQUENCE [LARGE SCALE GENOMIC DNA]</scope>
    <source>
        <strain evidence="1 2">MaA-C15</strain>
    </source>
</reference>
<comment type="caution">
    <text evidence="1">The sequence shown here is derived from an EMBL/GenBank/DDBJ whole genome shotgun (WGS) entry which is preliminary data.</text>
</comment>
<reference evidence="1 2" key="1">
    <citation type="submission" date="2019-08" db="EMBL/GenBank/DDBJ databases">
        <authorList>
            <person name="Seo Y.L."/>
        </authorList>
    </citation>
    <scope>NUCLEOTIDE SEQUENCE [LARGE SCALE GENOMIC DNA]</scope>
    <source>
        <strain evidence="1 2">MaA-C15</strain>
    </source>
</reference>
<dbReference type="EMBL" id="VSZS01000061">
    <property type="protein sequence ID" value="TYR32881.1"/>
    <property type="molecule type" value="Genomic_DNA"/>
</dbReference>
<keyword evidence="2" id="KW-1185">Reference proteome</keyword>
<dbReference type="Gene3D" id="3.40.50.10600">
    <property type="entry name" value="SpoIIaa-like domains"/>
    <property type="match status" value="1"/>
</dbReference>
<gene>
    <name evidence="1" type="ORF">FY036_10330</name>
</gene>
<protein>
    <submittedName>
        <fullName evidence="1">STAS/SEC14 domain-containing protein</fullName>
    </submittedName>
</protein>
<dbReference type="Proteomes" id="UP000323258">
    <property type="component" value="Unassembled WGS sequence"/>
</dbReference>
<dbReference type="InterPro" id="IPR036513">
    <property type="entry name" value="STAS_dom_sf"/>
</dbReference>
<dbReference type="InterPro" id="IPR021866">
    <property type="entry name" value="SpoIIAA-like"/>
</dbReference>
<dbReference type="InterPro" id="IPR038396">
    <property type="entry name" value="SpoIIAA-like_sf"/>
</dbReference>
<proteinExistence type="predicted"/>
<accession>A0A5D4GVI4</accession>
<dbReference type="Pfam" id="PF11964">
    <property type="entry name" value="SpoIIAA-like"/>
    <property type="match status" value="1"/>
</dbReference>
<dbReference type="AlphaFoldDB" id="A0A5D4GVI4"/>
<dbReference type="RefSeq" id="WP_148914643.1">
    <property type="nucleotide sequence ID" value="NZ_VSZS01000061.1"/>
</dbReference>